<dbReference type="AlphaFoldDB" id="A0A927GJI6"/>
<comment type="caution">
    <text evidence="3">The sequence shown here is derived from an EMBL/GenBank/DDBJ whole genome shotgun (WGS) entry which is preliminary data.</text>
</comment>
<sequence>MLPTYLRRFQKLRVATSRQHGEAPYKPALLLAVLEGIADGSITENRIEITPELIAAFKAICADLSTSPRFTAANFALPFYHLRSEGFWHLHTWPGLEILLTTSNSVRSFRHLRDVVAYAALDADLWLLLQAPTARAALRQALLTRYFPQTQGRYRPRAGQEALGTIRRQMLEEPAALYRTHLRPTDELDLTVRSSLFKRLVLEAYDHTCAVSGLKLLSTRSSPVPLLDACHIVPWALSHDDTLPNGVALCPNLHRAFDRHLFWIDADYRVRVAEDFGELSGSEYGVRRFEGQELRLPQRREWWPRQENLEQQASAKQAL</sequence>
<evidence type="ECO:0000259" key="2">
    <source>
        <dbReference type="Pfam" id="PF26340"/>
    </source>
</evidence>
<organism evidence="3 4">
    <name type="scientific">Hymenobacter montanus</name>
    <dbReference type="NCBI Taxonomy" id="2771359"/>
    <lineage>
        <taxon>Bacteria</taxon>
        <taxon>Pseudomonadati</taxon>
        <taxon>Bacteroidota</taxon>
        <taxon>Cytophagia</taxon>
        <taxon>Cytophagales</taxon>
        <taxon>Hymenobacteraceae</taxon>
        <taxon>Hymenobacter</taxon>
    </lineage>
</organism>
<dbReference type="GO" id="GO:0004519">
    <property type="term" value="F:endonuclease activity"/>
    <property type="evidence" value="ECO:0007669"/>
    <property type="project" value="UniProtKB-KW"/>
</dbReference>
<gene>
    <name evidence="3" type="ORF">IC235_11620</name>
</gene>
<evidence type="ECO:0000313" key="3">
    <source>
        <dbReference type="EMBL" id="MBD2768537.1"/>
    </source>
</evidence>
<dbReference type="Proteomes" id="UP000612233">
    <property type="component" value="Unassembled WGS sequence"/>
</dbReference>
<keyword evidence="4" id="KW-1185">Reference proteome</keyword>
<dbReference type="PIRSF" id="PIRSF030850">
    <property type="entry name" value="UCP030850"/>
    <property type="match status" value="1"/>
</dbReference>
<keyword evidence="3" id="KW-0540">Nuclease</keyword>
<name>A0A927GJI6_9BACT</name>
<feature type="domain" description="HNH nuclease" evidence="1">
    <location>
        <begin position="209"/>
        <end position="265"/>
    </location>
</feature>
<dbReference type="InterPro" id="IPR011396">
    <property type="entry name" value="PT_DNA_restrict"/>
</dbReference>
<dbReference type="Pfam" id="PF26340">
    <property type="entry name" value="DNA-SBD_ScoMcrA"/>
    <property type="match status" value="1"/>
</dbReference>
<accession>A0A927GJI6</accession>
<dbReference type="RefSeq" id="WP_191005347.1">
    <property type="nucleotide sequence ID" value="NZ_JACXAD010000011.1"/>
</dbReference>
<protein>
    <submittedName>
        <fullName evidence="3">HNH endonuclease</fullName>
    </submittedName>
</protein>
<dbReference type="EMBL" id="JACXAD010000011">
    <property type="protein sequence ID" value="MBD2768537.1"/>
    <property type="molecule type" value="Genomic_DNA"/>
</dbReference>
<keyword evidence="3" id="KW-0255">Endonuclease</keyword>
<dbReference type="Pfam" id="PF13391">
    <property type="entry name" value="HNH_2"/>
    <property type="match status" value="1"/>
</dbReference>
<evidence type="ECO:0000313" key="4">
    <source>
        <dbReference type="Proteomes" id="UP000612233"/>
    </source>
</evidence>
<feature type="domain" description="ScoMcrA-like DNA sulfur-binding" evidence="2">
    <location>
        <begin position="6"/>
        <end position="150"/>
    </location>
</feature>
<dbReference type="InterPro" id="IPR058813">
    <property type="entry name" value="DNA-SBD_ScoMcrA"/>
</dbReference>
<evidence type="ECO:0000259" key="1">
    <source>
        <dbReference type="Pfam" id="PF13391"/>
    </source>
</evidence>
<dbReference type="InterPro" id="IPR003615">
    <property type="entry name" value="HNH_nuc"/>
</dbReference>
<reference evidence="3" key="1">
    <citation type="submission" date="2020-09" db="EMBL/GenBank/DDBJ databases">
        <authorList>
            <person name="Kim M.K."/>
        </authorList>
    </citation>
    <scope>NUCLEOTIDE SEQUENCE</scope>
    <source>
        <strain evidence="3">BT664</strain>
    </source>
</reference>
<dbReference type="CDD" id="cd00085">
    <property type="entry name" value="HNHc"/>
    <property type="match status" value="1"/>
</dbReference>
<keyword evidence="3" id="KW-0378">Hydrolase</keyword>
<proteinExistence type="predicted"/>